<dbReference type="SUPFAM" id="SSF51621">
    <property type="entry name" value="Phosphoenolpyruvate/pyruvate domain"/>
    <property type="match status" value="1"/>
</dbReference>
<dbReference type="Proteomes" id="UP000254123">
    <property type="component" value="Unassembled WGS sequence"/>
</dbReference>
<dbReference type="GO" id="GO:0000287">
    <property type="term" value="F:magnesium ion binding"/>
    <property type="evidence" value="ECO:0007669"/>
    <property type="project" value="TreeGrafter"/>
</dbReference>
<name>A0A379LP11_9GAMM</name>
<evidence type="ECO:0000313" key="7">
    <source>
        <dbReference type="EMBL" id="SUD91514.1"/>
    </source>
</evidence>
<evidence type="ECO:0000256" key="1">
    <source>
        <dbReference type="ARBA" id="ARBA00001946"/>
    </source>
</evidence>
<dbReference type="STRING" id="1123034.GCA_000685805_00210"/>
<proteinExistence type="predicted"/>
<feature type="binding site" evidence="4">
    <location>
        <position position="157"/>
    </location>
    <ligand>
        <name>substrate</name>
    </ligand>
</feature>
<reference evidence="7 8" key="1">
    <citation type="submission" date="2018-06" db="EMBL/GenBank/DDBJ databases">
        <authorList>
            <consortium name="Pathogen Informatics"/>
            <person name="Doyle S."/>
        </authorList>
    </citation>
    <scope>NUCLEOTIDE SEQUENCE [LARGE SCALE GENOMIC DNA]</scope>
    <source>
        <strain evidence="7 8">NCTC10526</strain>
    </source>
</reference>
<dbReference type="GO" id="GO:0016829">
    <property type="term" value="F:lyase activity"/>
    <property type="evidence" value="ECO:0007669"/>
    <property type="project" value="UniProtKB-KW"/>
</dbReference>
<keyword evidence="7" id="KW-0456">Lyase</keyword>
<feature type="binding site" evidence="5">
    <location>
        <position position="183"/>
    </location>
    <ligand>
        <name>Mg(2+)</name>
        <dbReference type="ChEBI" id="CHEBI:18420"/>
    </ligand>
</feature>
<protein>
    <submittedName>
        <fullName evidence="7">Malyl-CoA lyase</fullName>
        <ecNumber evidence="7">4.1.3.24</ecNumber>
    </submittedName>
</protein>
<dbReference type="PANTHER" id="PTHR32308:SF10">
    <property type="entry name" value="CITRATE LYASE SUBUNIT BETA"/>
    <property type="match status" value="1"/>
</dbReference>
<dbReference type="RefSeq" id="WP_081794335.1">
    <property type="nucleotide sequence ID" value="NZ_CAJHAQ010000001.1"/>
</dbReference>
<accession>A0A379LP11</accession>
<feature type="binding site" evidence="4">
    <location>
        <position position="104"/>
    </location>
    <ligand>
        <name>substrate</name>
    </ligand>
</feature>
<dbReference type="AlphaFoldDB" id="A0A379LP11"/>
<gene>
    <name evidence="7" type="primary">mcl1</name>
    <name evidence="7" type="ORF">NCTC10526_01877</name>
</gene>
<evidence type="ECO:0000256" key="3">
    <source>
        <dbReference type="ARBA" id="ARBA00022842"/>
    </source>
</evidence>
<evidence type="ECO:0000259" key="6">
    <source>
        <dbReference type="Pfam" id="PF03328"/>
    </source>
</evidence>
<dbReference type="EMBL" id="UGVC01000001">
    <property type="protein sequence ID" value="SUD91514.1"/>
    <property type="molecule type" value="Genomic_DNA"/>
</dbReference>
<comment type="cofactor">
    <cofactor evidence="1">
        <name>Mg(2+)</name>
        <dbReference type="ChEBI" id="CHEBI:18420"/>
    </cofactor>
</comment>
<dbReference type="InterPro" id="IPR040442">
    <property type="entry name" value="Pyrv_kinase-like_dom_sf"/>
</dbReference>
<keyword evidence="8" id="KW-1185">Reference proteome</keyword>
<dbReference type="EC" id="4.1.3.24" evidence="7"/>
<dbReference type="GO" id="GO:0006107">
    <property type="term" value="P:oxaloacetate metabolic process"/>
    <property type="evidence" value="ECO:0007669"/>
    <property type="project" value="TreeGrafter"/>
</dbReference>
<evidence type="ECO:0000256" key="4">
    <source>
        <dbReference type="PIRSR" id="PIRSR015582-1"/>
    </source>
</evidence>
<dbReference type="InterPro" id="IPR005000">
    <property type="entry name" value="Aldolase/citrate-lyase_domain"/>
</dbReference>
<evidence type="ECO:0000313" key="8">
    <source>
        <dbReference type="Proteomes" id="UP000254123"/>
    </source>
</evidence>
<feature type="binding site" evidence="5">
    <location>
        <position position="157"/>
    </location>
    <ligand>
        <name>Mg(2+)</name>
        <dbReference type="ChEBI" id="CHEBI:18420"/>
    </ligand>
</feature>
<evidence type="ECO:0000256" key="5">
    <source>
        <dbReference type="PIRSR" id="PIRSR015582-2"/>
    </source>
</evidence>
<organism evidence="7 8">
    <name type="scientific">Psychrobacter phenylpyruvicus</name>
    <dbReference type="NCBI Taxonomy" id="29432"/>
    <lineage>
        <taxon>Bacteria</taxon>
        <taxon>Pseudomonadati</taxon>
        <taxon>Pseudomonadota</taxon>
        <taxon>Gammaproteobacteria</taxon>
        <taxon>Moraxellales</taxon>
        <taxon>Moraxellaceae</taxon>
        <taxon>Psychrobacter</taxon>
    </lineage>
</organism>
<dbReference type="InterPro" id="IPR015813">
    <property type="entry name" value="Pyrv/PenolPyrv_kinase-like_dom"/>
</dbReference>
<sequence>MSETIPSIVTDRQDKTSLLQPKRLWVMPRSWLFVPATRPERFDKAVNSGADAVIIDLEDAVESAAKPEAREHIAQYIARYNRVKSDLCVQDAKAKARASGLWLRLNNDVHLAEDVALCESVAAYDVIQGMLLPKVTEASQVESVFQSLGLPVVAQIESALGVSRLDSIAQSEGLMALSYGRLDISNELDLTAGSKAEQDFFIQLRIQMRLISKIYNLSAPIESIFADFKNTAAMEATAGYASDLGFSGMLCIHPLQVNIANRGFKASESQLAFATKVIEHYQQTGDSIFAIDGVMIDLPVILQCQRLLQQA</sequence>
<dbReference type="Gene3D" id="3.20.20.60">
    <property type="entry name" value="Phosphoenolpyruvate-binding domains"/>
    <property type="match status" value="1"/>
</dbReference>
<evidence type="ECO:0000256" key="2">
    <source>
        <dbReference type="ARBA" id="ARBA00022723"/>
    </source>
</evidence>
<dbReference type="Pfam" id="PF03328">
    <property type="entry name" value="HpcH_HpaI"/>
    <property type="match status" value="1"/>
</dbReference>
<keyword evidence="3 5" id="KW-0460">Magnesium</keyword>
<keyword evidence="2 5" id="KW-0479">Metal-binding</keyword>
<dbReference type="InterPro" id="IPR011206">
    <property type="entry name" value="Citrate_lyase_beta/mcl1/mcl2"/>
</dbReference>
<feature type="domain" description="HpcH/HpaI aldolase/citrate lyase" evidence="6">
    <location>
        <begin position="29"/>
        <end position="254"/>
    </location>
</feature>
<dbReference type="PIRSF" id="PIRSF015582">
    <property type="entry name" value="Cit_lyase_B"/>
    <property type="match status" value="1"/>
</dbReference>
<dbReference type="PANTHER" id="PTHR32308">
    <property type="entry name" value="LYASE BETA SUBUNIT, PUTATIVE (AFU_ORTHOLOGUE AFUA_4G13030)-RELATED"/>
    <property type="match status" value="1"/>
</dbReference>